<sequence>MIRFPFRNEYRIAAIVWDKIGFNPLPVDGARDITSA</sequence>
<evidence type="ECO:0000313" key="1">
    <source>
        <dbReference type="EMBL" id="MPN37194.1"/>
    </source>
</evidence>
<dbReference type="EMBL" id="VSSQ01091704">
    <property type="protein sequence ID" value="MPN37194.1"/>
    <property type="molecule type" value="Genomic_DNA"/>
</dbReference>
<accession>A0A645HM59</accession>
<protein>
    <submittedName>
        <fullName evidence="1">Uncharacterized protein</fullName>
    </submittedName>
</protein>
<name>A0A645HM59_9ZZZZ</name>
<reference evidence="1" key="1">
    <citation type="submission" date="2019-08" db="EMBL/GenBank/DDBJ databases">
        <authorList>
            <person name="Kucharzyk K."/>
            <person name="Murdoch R.W."/>
            <person name="Higgins S."/>
            <person name="Loffler F."/>
        </authorList>
    </citation>
    <scope>NUCLEOTIDE SEQUENCE</scope>
</reference>
<gene>
    <name evidence="1" type="ORF">SDC9_184710</name>
</gene>
<proteinExistence type="predicted"/>
<organism evidence="1">
    <name type="scientific">bioreactor metagenome</name>
    <dbReference type="NCBI Taxonomy" id="1076179"/>
    <lineage>
        <taxon>unclassified sequences</taxon>
        <taxon>metagenomes</taxon>
        <taxon>ecological metagenomes</taxon>
    </lineage>
</organism>
<comment type="caution">
    <text evidence="1">The sequence shown here is derived from an EMBL/GenBank/DDBJ whole genome shotgun (WGS) entry which is preliminary data.</text>
</comment>
<dbReference type="AlphaFoldDB" id="A0A645HM59"/>